<dbReference type="RefSeq" id="WP_344306657.1">
    <property type="nucleotide sequence ID" value="NZ_BAAANO010000005.1"/>
</dbReference>
<dbReference type="InterPro" id="IPR010290">
    <property type="entry name" value="TM_effector"/>
</dbReference>
<dbReference type="EMBL" id="BAAANO010000005">
    <property type="protein sequence ID" value="GAA2000191.1"/>
    <property type="molecule type" value="Genomic_DNA"/>
</dbReference>
<keyword evidence="2" id="KW-0813">Transport</keyword>
<evidence type="ECO:0000313" key="9">
    <source>
        <dbReference type="EMBL" id="GAA2000191.1"/>
    </source>
</evidence>
<accession>A0ABP5EJH6</accession>
<feature type="transmembrane region" description="Helical" evidence="7">
    <location>
        <begin position="256"/>
        <end position="276"/>
    </location>
</feature>
<sequence>MSSTFRSLSEPNYRNWFYGAMVSNTGQWMQRTAQDWIVLTQLTDNDATALGITMGLQMLPQLLLFPFSGALADRFDKRKQLMITKALMGATGILLFVLQVCGVLELWHVYATAAFFGVVATWDAPNRQAFVSELVGEKLLPNAVALNSASFNSARLVGPAVAGVLTVVLGAGPVFLISGIGFFGVIVAMLLMDTGRLIRGPRRKQGVRGLVGGFSYLRTRPDLLVVFSILFVIATLGFNFNIYTATMARMEFDRDASGFGLLSSVLAIGSLSGALLSAKRAAPRLRGVFIAAGGFGAACFLAAAMPNYYVFAAALVLIGFSSVSMMTQANAYIQMTTPAHVRGRVMSIHAATIMGGTPLGAPFAGWAVDVWGPRAALAIGGISGVIGILIGLTWMVFGKHLRIRRVSRLRLHFVYDGHP</sequence>
<dbReference type="PROSITE" id="PS50850">
    <property type="entry name" value="MFS"/>
    <property type="match status" value="1"/>
</dbReference>
<dbReference type="PANTHER" id="PTHR23513:SF11">
    <property type="entry name" value="STAPHYLOFERRIN A TRANSPORTER"/>
    <property type="match status" value="1"/>
</dbReference>
<feature type="transmembrane region" description="Helical" evidence="7">
    <location>
        <begin position="345"/>
        <end position="368"/>
    </location>
</feature>
<dbReference type="InterPro" id="IPR020846">
    <property type="entry name" value="MFS_dom"/>
</dbReference>
<feature type="transmembrane region" description="Helical" evidence="7">
    <location>
        <begin position="160"/>
        <end position="192"/>
    </location>
</feature>
<organism evidence="9 10">
    <name type="scientific">Brevibacterium samyangense</name>
    <dbReference type="NCBI Taxonomy" id="366888"/>
    <lineage>
        <taxon>Bacteria</taxon>
        <taxon>Bacillati</taxon>
        <taxon>Actinomycetota</taxon>
        <taxon>Actinomycetes</taxon>
        <taxon>Micrococcales</taxon>
        <taxon>Brevibacteriaceae</taxon>
        <taxon>Brevibacterium</taxon>
    </lineage>
</organism>
<evidence type="ECO:0000259" key="8">
    <source>
        <dbReference type="PROSITE" id="PS50850"/>
    </source>
</evidence>
<evidence type="ECO:0000256" key="4">
    <source>
        <dbReference type="ARBA" id="ARBA00022692"/>
    </source>
</evidence>
<reference evidence="10" key="1">
    <citation type="journal article" date="2019" name="Int. J. Syst. Evol. Microbiol.">
        <title>The Global Catalogue of Microorganisms (GCM) 10K type strain sequencing project: providing services to taxonomists for standard genome sequencing and annotation.</title>
        <authorList>
            <consortium name="The Broad Institute Genomics Platform"/>
            <consortium name="The Broad Institute Genome Sequencing Center for Infectious Disease"/>
            <person name="Wu L."/>
            <person name="Ma J."/>
        </authorList>
    </citation>
    <scope>NUCLEOTIDE SEQUENCE [LARGE SCALE GENOMIC DNA]</scope>
    <source>
        <strain evidence="10">JCM 14546</strain>
    </source>
</reference>
<feature type="domain" description="Major facilitator superfamily (MFS) profile" evidence="8">
    <location>
        <begin position="208"/>
        <end position="419"/>
    </location>
</feature>
<keyword evidence="10" id="KW-1185">Reference proteome</keyword>
<keyword evidence="6 7" id="KW-0472">Membrane</keyword>
<evidence type="ECO:0000256" key="6">
    <source>
        <dbReference type="ARBA" id="ARBA00023136"/>
    </source>
</evidence>
<evidence type="ECO:0000256" key="3">
    <source>
        <dbReference type="ARBA" id="ARBA00022475"/>
    </source>
</evidence>
<proteinExistence type="predicted"/>
<name>A0ABP5EJH6_9MICO</name>
<dbReference type="Pfam" id="PF05977">
    <property type="entry name" value="MFS_3"/>
    <property type="match status" value="1"/>
</dbReference>
<dbReference type="SUPFAM" id="SSF103473">
    <property type="entry name" value="MFS general substrate transporter"/>
    <property type="match status" value="1"/>
</dbReference>
<evidence type="ECO:0000256" key="2">
    <source>
        <dbReference type="ARBA" id="ARBA00022448"/>
    </source>
</evidence>
<feature type="transmembrane region" description="Helical" evidence="7">
    <location>
        <begin position="374"/>
        <end position="397"/>
    </location>
</feature>
<feature type="transmembrane region" description="Helical" evidence="7">
    <location>
        <begin position="47"/>
        <end position="65"/>
    </location>
</feature>
<dbReference type="Proteomes" id="UP001500755">
    <property type="component" value="Unassembled WGS sequence"/>
</dbReference>
<protein>
    <submittedName>
        <fullName evidence="9">MFS transporter</fullName>
    </submittedName>
</protein>
<feature type="transmembrane region" description="Helical" evidence="7">
    <location>
        <begin position="86"/>
        <end position="110"/>
    </location>
</feature>
<dbReference type="Gene3D" id="1.20.1250.20">
    <property type="entry name" value="MFS general substrate transporter like domains"/>
    <property type="match status" value="1"/>
</dbReference>
<keyword evidence="4 7" id="KW-0812">Transmembrane</keyword>
<gene>
    <name evidence="9" type="ORF">GCM10009755_04900</name>
</gene>
<feature type="transmembrane region" description="Helical" evidence="7">
    <location>
        <begin position="223"/>
        <end position="244"/>
    </location>
</feature>
<feature type="transmembrane region" description="Helical" evidence="7">
    <location>
        <begin position="288"/>
        <end position="305"/>
    </location>
</feature>
<comment type="caution">
    <text evidence="9">The sequence shown here is derived from an EMBL/GenBank/DDBJ whole genome shotgun (WGS) entry which is preliminary data.</text>
</comment>
<evidence type="ECO:0000256" key="5">
    <source>
        <dbReference type="ARBA" id="ARBA00022989"/>
    </source>
</evidence>
<feature type="transmembrane region" description="Helical" evidence="7">
    <location>
        <begin position="311"/>
        <end position="333"/>
    </location>
</feature>
<dbReference type="CDD" id="cd06173">
    <property type="entry name" value="MFS_MefA_like"/>
    <property type="match status" value="1"/>
</dbReference>
<comment type="subcellular location">
    <subcellularLocation>
        <location evidence="1">Cell membrane</location>
        <topology evidence="1">Multi-pass membrane protein</topology>
    </subcellularLocation>
</comment>
<evidence type="ECO:0000313" key="10">
    <source>
        <dbReference type="Proteomes" id="UP001500755"/>
    </source>
</evidence>
<keyword evidence="5 7" id="KW-1133">Transmembrane helix</keyword>
<evidence type="ECO:0000256" key="7">
    <source>
        <dbReference type="SAM" id="Phobius"/>
    </source>
</evidence>
<dbReference type="InterPro" id="IPR036259">
    <property type="entry name" value="MFS_trans_sf"/>
</dbReference>
<dbReference type="PANTHER" id="PTHR23513">
    <property type="entry name" value="INTEGRAL MEMBRANE EFFLUX PROTEIN-RELATED"/>
    <property type="match status" value="1"/>
</dbReference>
<evidence type="ECO:0000256" key="1">
    <source>
        <dbReference type="ARBA" id="ARBA00004651"/>
    </source>
</evidence>
<keyword evidence="3" id="KW-1003">Cell membrane</keyword>